<evidence type="ECO:0000313" key="4">
    <source>
        <dbReference type="Proteomes" id="UP000295334"/>
    </source>
</evidence>
<name>A0A4R1BBA2_9BACT</name>
<comment type="caution">
    <text evidence="3">The sequence shown here is derived from an EMBL/GenBank/DDBJ whole genome shotgun (WGS) entry which is preliminary data.</text>
</comment>
<feature type="compositionally biased region" description="Low complexity" evidence="1">
    <location>
        <begin position="1"/>
        <end position="12"/>
    </location>
</feature>
<evidence type="ECO:0000256" key="1">
    <source>
        <dbReference type="SAM" id="MobiDB-lite"/>
    </source>
</evidence>
<sequence length="103" mass="11612">MTEELNQPQQQPEPRRRRHSSRSRHSGRSGSSGRRRSSSSRSSSKSKITFGQVLLLVWSVVSMFAFIYLLEDEQQAPLGIAVLLGLATLVGLLLFFRTIPKKK</sequence>
<feature type="transmembrane region" description="Helical" evidence="2">
    <location>
        <begin position="48"/>
        <end position="70"/>
    </location>
</feature>
<evidence type="ECO:0000256" key="2">
    <source>
        <dbReference type="SAM" id="Phobius"/>
    </source>
</evidence>
<dbReference type="RefSeq" id="WP_131449211.1">
    <property type="nucleotide sequence ID" value="NZ_SJZI01000042.1"/>
</dbReference>
<feature type="compositionally biased region" description="Basic residues" evidence="1">
    <location>
        <begin position="15"/>
        <end position="38"/>
    </location>
</feature>
<organism evidence="3 4">
    <name type="scientific">Flaviaesturariibacter flavus</name>
    <dbReference type="NCBI Taxonomy" id="2502780"/>
    <lineage>
        <taxon>Bacteria</taxon>
        <taxon>Pseudomonadati</taxon>
        <taxon>Bacteroidota</taxon>
        <taxon>Chitinophagia</taxon>
        <taxon>Chitinophagales</taxon>
        <taxon>Chitinophagaceae</taxon>
        <taxon>Flaviaestuariibacter</taxon>
    </lineage>
</organism>
<keyword evidence="2" id="KW-1133">Transmembrane helix</keyword>
<keyword evidence="2" id="KW-0812">Transmembrane</keyword>
<proteinExistence type="predicted"/>
<dbReference type="EMBL" id="SJZI01000042">
    <property type="protein sequence ID" value="TCJ14259.1"/>
    <property type="molecule type" value="Genomic_DNA"/>
</dbReference>
<dbReference type="AlphaFoldDB" id="A0A4R1BBA2"/>
<gene>
    <name evidence="3" type="ORF">EPD60_09660</name>
</gene>
<keyword evidence="2" id="KW-0472">Membrane</keyword>
<accession>A0A4R1BBA2</accession>
<dbReference type="Proteomes" id="UP000295334">
    <property type="component" value="Unassembled WGS sequence"/>
</dbReference>
<keyword evidence="4" id="KW-1185">Reference proteome</keyword>
<evidence type="ECO:0000313" key="3">
    <source>
        <dbReference type="EMBL" id="TCJ14259.1"/>
    </source>
</evidence>
<feature type="region of interest" description="Disordered" evidence="1">
    <location>
        <begin position="1"/>
        <end position="47"/>
    </location>
</feature>
<reference evidence="3 4" key="1">
    <citation type="submission" date="2019-03" db="EMBL/GenBank/DDBJ databases">
        <authorList>
            <person name="Kim M.K.M."/>
        </authorList>
    </citation>
    <scope>NUCLEOTIDE SEQUENCE [LARGE SCALE GENOMIC DNA]</scope>
    <source>
        <strain evidence="3 4">17J68-12</strain>
    </source>
</reference>
<feature type="transmembrane region" description="Helical" evidence="2">
    <location>
        <begin position="76"/>
        <end position="96"/>
    </location>
</feature>
<protein>
    <submittedName>
        <fullName evidence="3">Uncharacterized protein</fullName>
    </submittedName>
</protein>